<feature type="compositionally biased region" description="Pro residues" evidence="1">
    <location>
        <begin position="196"/>
        <end position="207"/>
    </location>
</feature>
<dbReference type="Proteomes" id="UP000250266">
    <property type="component" value="Unassembled WGS sequence"/>
</dbReference>
<dbReference type="AlphaFoldDB" id="A0A8E2EK30"/>
<keyword evidence="2" id="KW-0732">Signal</keyword>
<evidence type="ECO:0000313" key="4">
    <source>
        <dbReference type="Proteomes" id="UP000250266"/>
    </source>
</evidence>
<evidence type="ECO:0000313" key="3">
    <source>
        <dbReference type="EMBL" id="OCK85260.1"/>
    </source>
</evidence>
<protein>
    <submittedName>
        <fullName evidence="3">Uncharacterized protein</fullName>
    </submittedName>
</protein>
<accession>A0A8E2EK30</accession>
<evidence type="ECO:0000256" key="2">
    <source>
        <dbReference type="SAM" id="SignalP"/>
    </source>
</evidence>
<sequence>MKSSGELCAVASLLTAGLVAAAPMKSTFISDSTQISSSGMLNEASPSLATYVPVDPVQSLPPILFTPGKDHILCPIFPAEPAPILPPILLSDNENQMLHPAFPAGPDSGFPDYNSPAMDILEPRMDLTKARKPLWIDIAALTLERKMRLGLNPINNLPVAPPRPLRALQPIVGRRQVNTKGRLLFLSQKNHLEPLDPSPSPETLPHQ</sequence>
<proteinExistence type="predicted"/>
<feature type="region of interest" description="Disordered" evidence="1">
    <location>
        <begin position="188"/>
        <end position="207"/>
    </location>
</feature>
<name>A0A8E2EK30_9PEZI</name>
<feature type="signal peptide" evidence="2">
    <location>
        <begin position="1"/>
        <end position="21"/>
    </location>
</feature>
<reference evidence="3 4" key="1">
    <citation type="journal article" date="2016" name="Nat. Commun.">
        <title>Ectomycorrhizal ecology is imprinted in the genome of the dominant symbiotic fungus Cenococcum geophilum.</title>
        <authorList>
            <consortium name="DOE Joint Genome Institute"/>
            <person name="Peter M."/>
            <person name="Kohler A."/>
            <person name="Ohm R.A."/>
            <person name="Kuo A."/>
            <person name="Krutzmann J."/>
            <person name="Morin E."/>
            <person name="Arend M."/>
            <person name="Barry K.W."/>
            <person name="Binder M."/>
            <person name="Choi C."/>
            <person name="Clum A."/>
            <person name="Copeland A."/>
            <person name="Grisel N."/>
            <person name="Haridas S."/>
            <person name="Kipfer T."/>
            <person name="LaButti K."/>
            <person name="Lindquist E."/>
            <person name="Lipzen A."/>
            <person name="Maire R."/>
            <person name="Meier B."/>
            <person name="Mihaltcheva S."/>
            <person name="Molinier V."/>
            <person name="Murat C."/>
            <person name="Poggeler S."/>
            <person name="Quandt C.A."/>
            <person name="Sperisen C."/>
            <person name="Tritt A."/>
            <person name="Tisserant E."/>
            <person name="Crous P.W."/>
            <person name="Henrissat B."/>
            <person name="Nehls U."/>
            <person name="Egli S."/>
            <person name="Spatafora J.W."/>
            <person name="Grigoriev I.V."/>
            <person name="Martin F.M."/>
        </authorList>
    </citation>
    <scope>NUCLEOTIDE SEQUENCE [LARGE SCALE GENOMIC DNA]</scope>
    <source>
        <strain evidence="3 4">CBS 459.81</strain>
    </source>
</reference>
<dbReference type="EMBL" id="KV744822">
    <property type="protein sequence ID" value="OCK85260.1"/>
    <property type="molecule type" value="Genomic_DNA"/>
</dbReference>
<organism evidence="3 4">
    <name type="scientific">Lepidopterella palustris CBS 459.81</name>
    <dbReference type="NCBI Taxonomy" id="1314670"/>
    <lineage>
        <taxon>Eukaryota</taxon>
        <taxon>Fungi</taxon>
        <taxon>Dikarya</taxon>
        <taxon>Ascomycota</taxon>
        <taxon>Pezizomycotina</taxon>
        <taxon>Dothideomycetes</taxon>
        <taxon>Pleosporomycetidae</taxon>
        <taxon>Mytilinidiales</taxon>
        <taxon>Argynnaceae</taxon>
        <taxon>Lepidopterella</taxon>
    </lineage>
</organism>
<evidence type="ECO:0000256" key="1">
    <source>
        <dbReference type="SAM" id="MobiDB-lite"/>
    </source>
</evidence>
<feature type="chain" id="PRO_5034586606" evidence="2">
    <location>
        <begin position="22"/>
        <end position="207"/>
    </location>
</feature>
<gene>
    <name evidence="3" type="ORF">K432DRAFT_56818</name>
</gene>
<keyword evidence="4" id="KW-1185">Reference proteome</keyword>